<reference evidence="5 6" key="1">
    <citation type="submission" date="2018-12" db="EMBL/GenBank/DDBJ databases">
        <title>Complete genome sequence of Flaviflexus salsibiostraticola KCTC 33148.</title>
        <authorList>
            <person name="Bae J.-W."/>
        </authorList>
    </citation>
    <scope>NUCLEOTIDE SEQUENCE [LARGE SCALE GENOMIC DNA]</scope>
    <source>
        <strain evidence="5 6">KCTC 33148</strain>
    </source>
</reference>
<dbReference type="SMART" id="SM00345">
    <property type="entry name" value="HTH_GNTR"/>
    <property type="match status" value="1"/>
</dbReference>
<dbReference type="AlphaFoldDB" id="A0A3Q8WSI2"/>
<dbReference type="InterPro" id="IPR000524">
    <property type="entry name" value="Tscrpt_reg_HTH_GntR"/>
</dbReference>
<dbReference type="PANTHER" id="PTHR44846">
    <property type="entry name" value="MANNOSYL-D-GLYCERATE TRANSPORT/METABOLISM SYSTEM REPRESSOR MNGR-RELATED"/>
    <property type="match status" value="1"/>
</dbReference>
<evidence type="ECO:0000256" key="3">
    <source>
        <dbReference type="ARBA" id="ARBA00023163"/>
    </source>
</evidence>
<dbReference type="SMART" id="SM00866">
    <property type="entry name" value="UTRA"/>
    <property type="match status" value="1"/>
</dbReference>
<dbReference type="PRINTS" id="PR00035">
    <property type="entry name" value="HTHGNTR"/>
</dbReference>
<gene>
    <name evidence="5" type="ORF">EJO69_02235</name>
</gene>
<evidence type="ECO:0000313" key="5">
    <source>
        <dbReference type="EMBL" id="AZN29247.1"/>
    </source>
</evidence>
<accession>A0A3Q8WSI2</accession>
<dbReference type="InterPro" id="IPR036390">
    <property type="entry name" value="WH_DNA-bd_sf"/>
</dbReference>
<dbReference type="InterPro" id="IPR036388">
    <property type="entry name" value="WH-like_DNA-bd_sf"/>
</dbReference>
<evidence type="ECO:0000256" key="1">
    <source>
        <dbReference type="ARBA" id="ARBA00023015"/>
    </source>
</evidence>
<dbReference type="SUPFAM" id="SSF46785">
    <property type="entry name" value="Winged helix' DNA-binding domain"/>
    <property type="match status" value="1"/>
</dbReference>
<dbReference type="OrthoDB" id="4164516at2"/>
<dbReference type="Gene3D" id="1.10.10.10">
    <property type="entry name" value="Winged helix-like DNA-binding domain superfamily/Winged helix DNA-binding domain"/>
    <property type="match status" value="1"/>
</dbReference>
<organism evidence="5 6">
    <name type="scientific">Flaviflexus salsibiostraticola</name>
    <dbReference type="NCBI Taxonomy" id="1282737"/>
    <lineage>
        <taxon>Bacteria</taxon>
        <taxon>Bacillati</taxon>
        <taxon>Actinomycetota</taxon>
        <taxon>Actinomycetes</taxon>
        <taxon>Actinomycetales</taxon>
        <taxon>Actinomycetaceae</taxon>
        <taxon>Flaviflexus</taxon>
    </lineage>
</organism>
<evidence type="ECO:0000259" key="4">
    <source>
        <dbReference type="PROSITE" id="PS50949"/>
    </source>
</evidence>
<dbReference type="KEGG" id="fsl:EJO69_02235"/>
<dbReference type="CDD" id="cd07377">
    <property type="entry name" value="WHTH_GntR"/>
    <property type="match status" value="1"/>
</dbReference>
<dbReference type="PANTHER" id="PTHR44846:SF1">
    <property type="entry name" value="MANNOSYL-D-GLYCERATE TRANSPORT_METABOLISM SYSTEM REPRESSOR MNGR-RELATED"/>
    <property type="match status" value="1"/>
</dbReference>
<keyword evidence="1" id="KW-0805">Transcription regulation</keyword>
<evidence type="ECO:0000313" key="6">
    <source>
        <dbReference type="Proteomes" id="UP000270021"/>
    </source>
</evidence>
<dbReference type="RefSeq" id="WP_126038649.1">
    <property type="nucleotide sequence ID" value="NZ_CP034438.1"/>
</dbReference>
<dbReference type="GO" id="GO:0003700">
    <property type="term" value="F:DNA-binding transcription factor activity"/>
    <property type="evidence" value="ECO:0007669"/>
    <property type="project" value="InterPro"/>
</dbReference>
<keyword evidence="6" id="KW-1185">Reference proteome</keyword>
<keyword evidence="2" id="KW-0238">DNA-binding</keyword>
<name>A0A3Q8WSI2_9ACTO</name>
<dbReference type="InterPro" id="IPR028978">
    <property type="entry name" value="Chorismate_lyase_/UTRA_dom_sf"/>
</dbReference>
<dbReference type="Pfam" id="PF07702">
    <property type="entry name" value="UTRA"/>
    <property type="match status" value="1"/>
</dbReference>
<dbReference type="PROSITE" id="PS50949">
    <property type="entry name" value="HTH_GNTR"/>
    <property type="match status" value="1"/>
</dbReference>
<dbReference type="Pfam" id="PF00392">
    <property type="entry name" value="GntR"/>
    <property type="match status" value="1"/>
</dbReference>
<proteinExistence type="predicted"/>
<protein>
    <submittedName>
        <fullName evidence="5">GntR family transcriptional regulator</fullName>
    </submittedName>
</protein>
<dbReference type="SUPFAM" id="SSF64288">
    <property type="entry name" value="Chorismate lyase-like"/>
    <property type="match status" value="1"/>
</dbReference>
<sequence>MIDMARNSRFNDAIPLHAQMSESVMKKIRQGELPVGSRLPGEAELMRIFGISRGTVRRSIKTLNEAGYVQTIQGKGTFVLTGLPGPSIGQKLVGIGEALSFSGKNMETSVISQSLSHGRSIVNPRATLDPEERILVLDRVRALDGIPVARLHNWVRADLAPGIEDTDFESTSLFHALDSFSAKKVTSGQRSFEAVTAPDEVAVSLAISPFSPLLFIRQTTFLDDGTPIEWSDVWMDSKQLAVTAVLSR</sequence>
<dbReference type="InterPro" id="IPR011663">
    <property type="entry name" value="UTRA"/>
</dbReference>
<feature type="domain" description="HTH gntR-type" evidence="4">
    <location>
        <begin position="14"/>
        <end position="82"/>
    </location>
</feature>
<dbReference type="GO" id="GO:0045892">
    <property type="term" value="P:negative regulation of DNA-templated transcription"/>
    <property type="evidence" value="ECO:0007669"/>
    <property type="project" value="TreeGrafter"/>
</dbReference>
<dbReference type="Proteomes" id="UP000270021">
    <property type="component" value="Chromosome"/>
</dbReference>
<dbReference type="EMBL" id="CP034438">
    <property type="protein sequence ID" value="AZN29247.1"/>
    <property type="molecule type" value="Genomic_DNA"/>
</dbReference>
<dbReference type="InterPro" id="IPR050679">
    <property type="entry name" value="Bact_HTH_transcr_reg"/>
</dbReference>
<keyword evidence="3" id="KW-0804">Transcription</keyword>
<evidence type="ECO:0000256" key="2">
    <source>
        <dbReference type="ARBA" id="ARBA00023125"/>
    </source>
</evidence>
<dbReference type="GO" id="GO:0003677">
    <property type="term" value="F:DNA binding"/>
    <property type="evidence" value="ECO:0007669"/>
    <property type="project" value="UniProtKB-KW"/>
</dbReference>
<dbReference type="Gene3D" id="3.40.1410.10">
    <property type="entry name" value="Chorismate lyase-like"/>
    <property type="match status" value="1"/>
</dbReference>